<evidence type="ECO:0000313" key="2">
    <source>
        <dbReference type="Proteomes" id="UP000479190"/>
    </source>
</evidence>
<gene>
    <name evidence="1" type="ORF">TBRA_LOCUS14823</name>
</gene>
<dbReference type="EMBL" id="CADCXV010001283">
    <property type="protein sequence ID" value="CAB0043235.1"/>
    <property type="molecule type" value="Genomic_DNA"/>
</dbReference>
<dbReference type="AlphaFoldDB" id="A0A6H5J0W4"/>
<proteinExistence type="predicted"/>
<protein>
    <submittedName>
        <fullName evidence="1">Uncharacterized protein</fullName>
    </submittedName>
</protein>
<dbReference type="Proteomes" id="UP000479190">
    <property type="component" value="Unassembled WGS sequence"/>
</dbReference>
<name>A0A6H5J0W4_9HYME</name>
<organism evidence="1 2">
    <name type="scientific">Trichogramma brassicae</name>
    <dbReference type="NCBI Taxonomy" id="86971"/>
    <lineage>
        <taxon>Eukaryota</taxon>
        <taxon>Metazoa</taxon>
        <taxon>Ecdysozoa</taxon>
        <taxon>Arthropoda</taxon>
        <taxon>Hexapoda</taxon>
        <taxon>Insecta</taxon>
        <taxon>Pterygota</taxon>
        <taxon>Neoptera</taxon>
        <taxon>Endopterygota</taxon>
        <taxon>Hymenoptera</taxon>
        <taxon>Apocrita</taxon>
        <taxon>Proctotrupomorpha</taxon>
        <taxon>Chalcidoidea</taxon>
        <taxon>Trichogrammatidae</taxon>
        <taxon>Trichogramma</taxon>
    </lineage>
</organism>
<evidence type="ECO:0000313" key="1">
    <source>
        <dbReference type="EMBL" id="CAB0043235.1"/>
    </source>
</evidence>
<sequence length="83" mass="9476">MFCKRRLITSGPRISEPFYNSTSATTSDQHYPYAATRSARLRYFRSVQQASGQQCHRRRLAQLQSATPRGLHPGSQTRITTMT</sequence>
<keyword evidence="2" id="KW-1185">Reference proteome</keyword>
<reference evidence="1 2" key="1">
    <citation type="submission" date="2020-02" db="EMBL/GenBank/DDBJ databases">
        <authorList>
            <person name="Ferguson B K."/>
        </authorList>
    </citation>
    <scope>NUCLEOTIDE SEQUENCE [LARGE SCALE GENOMIC DNA]</scope>
</reference>
<accession>A0A6H5J0W4</accession>